<accession>A0ABU4D562</accession>
<gene>
    <name evidence="1" type="ORF">R3P93_20070</name>
</gene>
<organism evidence="1 2">
    <name type="scientific">Rhodococcus cerastii</name>
    <dbReference type="NCBI Taxonomy" id="908616"/>
    <lineage>
        <taxon>Bacteria</taxon>
        <taxon>Bacillati</taxon>
        <taxon>Actinomycetota</taxon>
        <taxon>Actinomycetes</taxon>
        <taxon>Mycobacteriales</taxon>
        <taxon>Nocardiaceae</taxon>
        <taxon>Rhodococcus</taxon>
    </lineage>
</organism>
<sequence>MSLSRIDQQLPGGFRKGERARARELLDDGVPVTRILYKHLIPERNVRPARTYPTAQEAQR</sequence>
<protein>
    <recommendedName>
        <fullName evidence="3">Transposase</fullName>
    </recommendedName>
</protein>
<evidence type="ECO:0008006" key="3">
    <source>
        <dbReference type="Google" id="ProtNLM"/>
    </source>
</evidence>
<dbReference type="Proteomes" id="UP001186104">
    <property type="component" value="Unassembled WGS sequence"/>
</dbReference>
<evidence type="ECO:0000313" key="2">
    <source>
        <dbReference type="Proteomes" id="UP001186104"/>
    </source>
</evidence>
<dbReference type="EMBL" id="JAWLKF010000013">
    <property type="protein sequence ID" value="MDV6304865.1"/>
    <property type="molecule type" value="Genomic_DNA"/>
</dbReference>
<evidence type="ECO:0000313" key="1">
    <source>
        <dbReference type="EMBL" id="MDV6304865.1"/>
    </source>
</evidence>
<keyword evidence="2" id="KW-1185">Reference proteome</keyword>
<proteinExistence type="predicted"/>
<dbReference type="RefSeq" id="WP_317533877.1">
    <property type="nucleotide sequence ID" value="NZ_JAWLKF010000013.1"/>
</dbReference>
<reference evidence="1 2" key="1">
    <citation type="submission" date="2023-10" db="EMBL/GenBank/DDBJ databases">
        <title>Development of a sustainable strategy for remediation of hydrocarbon-contaminated territories based on the waste exchange concept.</title>
        <authorList>
            <person name="Krivoruchko A."/>
        </authorList>
    </citation>
    <scope>NUCLEOTIDE SEQUENCE [LARGE SCALE GENOMIC DNA]</scope>
    <source>
        <strain evidence="1 2">IEGM 1327</strain>
    </source>
</reference>
<comment type="caution">
    <text evidence="1">The sequence shown here is derived from an EMBL/GenBank/DDBJ whole genome shotgun (WGS) entry which is preliminary data.</text>
</comment>
<name>A0ABU4D562_9NOCA</name>